<proteinExistence type="inferred from homology"/>
<dbReference type="FunFam" id="3.30.1360.40:FF:000001">
    <property type="entry name" value="Ribosome-recycling factor"/>
    <property type="match status" value="1"/>
</dbReference>
<keyword evidence="3 6" id="KW-0963">Cytoplasm</keyword>
<accession>A0AAC9P882</accession>
<evidence type="ECO:0000313" key="8">
    <source>
        <dbReference type="EMBL" id="APH54228.1"/>
    </source>
</evidence>
<dbReference type="Pfam" id="PF01765">
    <property type="entry name" value="RRF"/>
    <property type="match status" value="1"/>
</dbReference>
<dbReference type="Gene3D" id="3.30.1360.40">
    <property type="match status" value="1"/>
</dbReference>
<dbReference type="Gene3D" id="1.10.132.20">
    <property type="entry name" value="Ribosome-recycling factor"/>
    <property type="match status" value="1"/>
</dbReference>
<evidence type="ECO:0000256" key="2">
    <source>
        <dbReference type="ARBA" id="ARBA00005912"/>
    </source>
</evidence>
<keyword evidence="4 6" id="KW-0648">Protein biosynthesis</keyword>
<dbReference type="HAMAP" id="MF_00040">
    <property type="entry name" value="RRF"/>
    <property type="match status" value="1"/>
</dbReference>
<dbReference type="GO" id="GO:0043023">
    <property type="term" value="F:ribosomal large subunit binding"/>
    <property type="evidence" value="ECO:0007669"/>
    <property type="project" value="TreeGrafter"/>
</dbReference>
<evidence type="ECO:0000256" key="4">
    <source>
        <dbReference type="ARBA" id="ARBA00022917"/>
    </source>
</evidence>
<dbReference type="NCBIfam" id="TIGR00496">
    <property type="entry name" value="frr"/>
    <property type="match status" value="1"/>
</dbReference>
<protein>
    <recommendedName>
        <fullName evidence="6">Ribosome-recycling factor</fullName>
        <shortName evidence="6">RRF</shortName>
    </recommendedName>
    <alternativeName>
        <fullName evidence="6">Ribosome-releasing factor</fullName>
    </alternativeName>
</protein>
<gene>
    <name evidence="6" type="primary">frr</name>
    <name evidence="8" type="ORF">GbCGDNIH9_0935</name>
</gene>
<organism evidence="8 9">
    <name type="scientific">Granulibacter bethesdensis</name>
    <dbReference type="NCBI Taxonomy" id="364410"/>
    <lineage>
        <taxon>Bacteria</taxon>
        <taxon>Pseudomonadati</taxon>
        <taxon>Pseudomonadota</taxon>
        <taxon>Alphaproteobacteria</taxon>
        <taxon>Acetobacterales</taxon>
        <taxon>Acetobacteraceae</taxon>
        <taxon>Granulibacter</taxon>
    </lineage>
</organism>
<evidence type="ECO:0000256" key="1">
    <source>
        <dbReference type="ARBA" id="ARBA00004496"/>
    </source>
</evidence>
<evidence type="ECO:0000259" key="7">
    <source>
        <dbReference type="Pfam" id="PF01765"/>
    </source>
</evidence>
<dbReference type="AlphaFoldDB" id="A0AAC9P882"/>
<dbReference type="SUPFAM" id="SSF55194">
    <property type="entry name" value="Ribosome recycling factor, RRF"/>
    <property type="match status" value="1"/>
</dbReference>
<sequence>MKEEATMAADLNTLKQDLTRRMDGALETLRREFAGLRAGRASPALLEPVRVDAYGSEVPLTQVGNIGVPESRMLTVQVWDRSLVSSVEKAIRDCGLGLNPQTEGQLIRVPLPMLTEERRNELAKAAGRYAESTRVAIRAVRRDGMDQIKGHEKKSEIGEDEAKTWSDEVQKLTDQYIKRVDDALVEKEKDIRQV</sequence>
<dbReference type="FunFam" id="1.10.132.20:FF:000001">
    <property type="entry name" value="Ribosome-recycling factor"/>
    <property type="match status" value="1"/>
</dbReference>
<comment type="function">
    <text evidence="5 6">Responsible for the release of ribosomes from messenger RNA at the termination of protein biosynthesis. May increase the efficiency of translation by recycling ribosomes from one round of translation to another.</text>
</comment>
<dbReference type="EMBL" id="CP018191">
    <property type="protein sequence ID" value="APH54228.1"/>
    <property type="molecule type" value="Genomic_DNA"/>
</dbReference>
<dbReference type="GO" id="GO:0002184">
    <property type="term" value="P:cytoplasmic translational termination"/>
    <property type="evidence" value="ECO:0007669"/>
    <property type="project" value="TreeGrafter"/>
</dbReference>
<feature type="domain" description="Ribosome recycling factor" evidence="7">
    <location>
        <begin position="29"/>
        <end position="191"/>
    </location>
</feature>
<name>A0AAC9P882_9PROT</name>
<dbReference type="CDD" id="cd00520">
    <property type="entry name" value="RRF"/>
    <property type="match status" value="1"/>
</dbReference>
<evidence type="ECO:0000256" key="3">
    <source>
        <dbReference type="ARBA" id="ARBA00022490"/>
    </source>
</evidence>
<comment type="subcellular location">
    <subcellularLocation>
        <location evidence="1 6">Cytoplasm</location>
    </subcellularLocation>
</comment>
<dbReference type="InterPro" id="IPR036191">
    <property type="entry name" value="RRF_sf"/>
</dbReference>
<dbReference type="PANTHER" id="PTHR20982:SF3">
    <property type="entry name" value="MITOCHONDRIAL RIBOSOME RECYCLING FACTOR PSEUDO 1"/>
    <property type="match status" value="1"/>
</dbReference>
<dbReference type="InterPro" id="IPR002661">
    <property type="entry name" value="Ribosome_recyc_fac"/>
</dbReference>
<evidence type="ECO:0000256" key="6">
    <source>
        <dbReference type="HAMAP-Rule" id="MF_00040"/>
    </source>
</evidence>
<reference evidence="9" key="1">
    <citation type="submission" date="2016-11" db="EMBL/GenBank/DDBJ databases">
        <title>Comparative genomic and phenotypic analysis of Granulibacter bethesdensis clinical isolates from patients with chronic granulomatous disease.</title>
        <authorList>
            <person name="Zarember K.A."/>
            <person name="Porcella S.F."/>
            <person name="Chu J."/>
            <person name="Ding L."/>
            <person name="Dahlstrom E."/>
            <person name="Barbian K."/>
            <person name="Martens C."/>
            <person name="Sykora L."/>
            <person name="Kramer S."/>
            <person name="Pettinato A.M."/>
            <person name="Hong H."/>
            <person name="Wald G."/>
            <person name="Berg L.J."/>
            <person name="Rogge L.S."/>
            <person name="Greenberg D.E."/>
            <person name="Falcone E.L."/>
            <person name="Neves J.F."/>
            <person name="Simoes M.J."/>
            <person name="Casal M."/>
            <person name="Rodriguez-Lopez F.C."/>
            <person name="Zelazny A."/>
            <person name="Gallin J.I."/>
            <person name="Holland S.M."/>
        </authorList>
    </citation>
    <scope>NUCLEOTIDE SEQUENCE [LARGE SCALE GENOMIC DNA]</scope>
    <source>
        <strain evidence="9">NIH9.1</strain>
    </source>
</reference>
<dbReference type="Proteomes" id="UP000182373">
    <property type="component" value="Chromosome"/>
</dbReference>
<comment type="similarity">
    <text evidence="2 6">Belongs to the RRF family.</text>
</comment>
<dbReference type="GO" id="GO:0005829">
    <property type="term" value="C:cytosol"/>
    <property type="evidence" value="ECO:0007669"/>
    <property type="project" value="GOC"/>
</dbReference>
<dbReference type="PANTHER" id="PTHR20982">
    <property type="entry name" value="RIBOSOME RECYCLING FACTOR"/>
    <property type="match status" value="1"/>
</dbReference>
<dbReference type="InterPro" id="IPR023584">
    <property type="entry name" value="Ribosome_recyc_fac_dom"/>
</dbReference>
<evidence type="ECO:0000256" key="5">
    <source>
        <dbReference type="ARBA" id="ARBA00025050"/>
    </source>
</evidence>
<evidence type="ECO:0000313" key="9">
    <source>
        <dbReference type="Proteomes" id="UP000182373"/>
    </source>
</evidence>